<dbReference type="GO" id="GO:0005829">
    <property type="term" value="C:cytosol"/>
    <property type="evidence" value="ECO:0007669"/>
    <property type="project" value="TreeGrafter"/>
</dbReference>
<dbReference type="Gene3D" id="3.30.1490.190">
    <property type="match status" value="1"/>
</dbReference>
<keyword evidence="3 7" id="KW-0862">Zinc</keyword>
<evidence type="ECO:0000256" key="7">
    <source>
        <dbReference type="PIRSR" id="PIRSR602481-1"/>
    </source>
</evidence>
<keyword evidence="4" id="KW-0805">Transcription regulation</keyword>
<evidence type="ECO:0000256" key="5">
    <source>
        <dbReference type="ARBA" id="ARBA00023125"/>
    </source>
</evidence>
<organism evidence="8 9">
    <name type="scientific">Gluconobacter wancherniae NBRC 103581</name>
    <dbReference type="NCBI Taxonomy" id="656744"/>
    <lineage>
        <taxon>Bacteria</taxon>
        <taxon>Pseudomonadati</taxon>
        <taxon>Pseudomonadota</taxon>
        <taxon>Alphaproteobacteria</taxon>
        <taxon>Acetobacterales</taxon>
        <taxon>Acetobacteraceae</taxon>
        <taxon>Gluconobacter</taxon>
    </lineage>
</organism>
<feature type="binding site" evidence="7">
    <location>
        <position position="173"/>
    </location>
    <ligand>
        <name>Zn(2+)</name>
        <dbReference type="ChEBI" id="CHEBI:29105"/>
    </ligand>
</feature>
<feature type="binding site" evidence="7">
    <location>
        <position position="133"/>
    </location>
    <ligand>
        <name>Zn(2+)</name>
        <dbReference type="ChEBI" id="CHEBI:29105"/>
    </ligand>
</feature>
<protein>
    <submittedName>
        <fullName evidence="8">Transcriptional repressor</fullName>
    </submittedName>
</protein>
<dbReference type="InterPro" id="IPR036390">
    <property type="entry name" value="WH_DNA-bd_sf"/>
</dbReference>
<evidence type="ECO:0000256" key="2">
    <source>
        <dbReference type="ARBA" id="ARBA00022491"/>
    </source>
</evidence>
<keyword evidence="7" id="KW-0479">Metal-binding</keyword>
<reference evidence="8 9" key="1">
    <citation type="submission" date="2019-07" db="EMBL/GenBank/DDBJ databases">
        <title>Whole genome shotgun sequence of Gluconobacter wancherniae NBRC 103581.</title>
        <authorList>
            <person name="Hosoyama A."/>
            <person name="Uohara A."/>
            <person name="Ohji S."/>
            <person name="Ichikawa N."/>
        </authorList>
    </citation>
    <scope>NUCLEOTIDE SEQUENCE [LARGE SCALE GENOMIC DNA]</scope>
    <source>
        <strain evidence="8 9">NBRC 103581</strain>
    </source>
</reference>
<feature type="binding site" evidence="7">
    <location>
        <position position="170"/>
    </location>
    <ligand>
        <name>Zn(2+)</name>
        <dbReference type="ChEBI" id="CHEBI:29105"/>
    </ligand>
</feature>
<keyword evidence="6" id="KW-0804">Transcription</keyword>
<keyword evidence="2" id="KW-0678">Repressor</keyword>
<dbReference type="Pfam" id="PF01475">
    <property type="entry name" value="FUR"/>
    <property type="match status" value="1"/>
</dbReference>
<sequence>MVSLDSSAALISSSEAPVFPAPVLDRLDRAEIWCREHGQRLTETRRQVLGLILSDVKPSGAYDLLAKLRATHANAAPPTVYRALDFLLETGLIHRIERLSAFVGCTHAIDCGHGCDHAQWGVHRAQFLICRGCGKARELEQDSVAVVLLEAARAVGFQPESATIEIEGLCAVCQRKDKAADSDQA</sequence>
<dbReference type="CDD" id="cd07153">
    <property type="entry name" value="Fur_like"/>
    <property type="match status" value="1"/>
</dbReference>
<dbReference type="GO" id="GO:0003700">
    <property type="term" value="F:DNA-binding transcription factor activity"/>
    <property type="evidence" value="ECO:0007669"/>
    <property type="project" value="InterPro"/>
</dbReference>
<evidence type="ECO:0000256" key="1">
    <source>
        <dbReference type="ARBA" id="ARBA00007957"/>
    </source>
</evidence>
<comment type="cofactor">
    <cofactor evidence="7">
        <name>Zn(2+)</name>
        <dbReference type="ChEBI" id="CHEBI:29105"/>
    </cofactor>
    <text evidence="7">Binds 1 zinc ion per subunit.</text>
</comment>
<dbReference type="InterPro" id="IPR036388">
    <property type="entry name" value="WH-like_DNA-bd_sf"/>
</dbReference>
<dbReference type="AlphaFoldDB" id="A0A511B343"/>
<dbReference type="SUPFAM" id="SSF46785">
    <property type="entry name" value="Winged helix' DNA-binding domain"/>
    <property type="match status" value="1"/>
</dbReference>
<evidence type="ECO:0000256" key="3">
    <source>
        <dbReference type="ARBA" id="ARBA00022833"/>
    </source>
</evidence>
<proteinExistence type="inferred from homology"/>
<dbReference type="InterPro" id="IPR002481">
    <property type="entry name" value="FUR"/>
</dbReference>
<comment type="similarity">
    <text evidence="1">Belongs to the Fur family.</text>
</comment>
<dbReference type="OrthoDB" id="9801127at2"/>
<dbReference type="Proteomes" id="UP000321230">
    <property type="component" value="Unassembled WGS sequence"/>
</dbReference>
<dbReference type="GO" id="GO:1900376">
    <property type="term" value="P:regulation of secondary metabolite biosynthetic process"/>
    <property type="evidence" value="ECO:0007669"/>
    <property type="project" value="TreeGrafter"/>
</dbReference>
<dbReference type="PANTHER" id="PTHR33202:SF6">
    <property type="entry name" value="ZINC UPTAKE REGULATION PROTEIN"/>
    <property type="match status" value="1"/>
</dbReference>
<dbReference type="RefSeq" id="WP_146796343.1">
    <property type="nucleotide sequence ID" value="NZ_BARC01000008.1"/>
</dbReference>
<keyword evidence="5" id="KW-0238">DNA-binding</keyword>
<dbReference type="GO" id="GO:0000976">
    <property type="term" value="F:transcription cis-regulatory region binding"/>
    <property type="evidence" value="ECO:0007669"/>
    <property type="project" value="TreeGrafter"/>
</dbReference>
<dbReference type="EMBL" id="BJUZ01000002">
    <property type="protein sequence ID" value="GEK93931.1"/>
    <property type="molecule type" value="Genomic_DNA"/>
</dbReference>
<dbReference type="InterPro" id="IPR043135">
    <property type="entry name" value="Fur_C"/>
</dbReference>
<keyword evidence="9" id="KW-1185">Reference proteome</keyword>
<dbReference type="GO" id="GO:0045892">
    <property type="term" value="P:negative regulation of DNA-templated transcription"/>
    <property type="evidence" value="ECO:0007669"/>
    <property type="project" value="TreeGrafter"/>
</dbReference>
<gene>
    <name evidence="8" type="primary">np20</name>
    <name evidence="8" type="ORF">GWA01_17010</name>
</gene>
<feature type="binding site" evidence="7">
    <location>
        <position position="130"/>
    </location>
    <ligand>
        <name>Zn(2+)</name>
        <dbReference type="ChEBI" id="CHEBI:29105"/>
    </ligand>
</feature>
<name>A0A511B343_9PROT</name>
<evidence type="ECO:0000313" key="8">
    <source>
        <dbReference type="EMBL" id="GEK93931.1"/>
    </source>
</evidence>
<dbReference type="Gene3D" id="1.10.10.10">
    <property type="entry name" value="Winged helix-like DNA-binding domain superfamily/Winged helix DNA-binding domain"/>
    <property type="match status" value="1"/>
</dbReference>
<dbReference type="GO" id="GO:0008270">
    <property type="term" value="F:zinc ion binding"/>
    <property type="evidence" value="ECO:0007669"/>
    <property type="project" value="TreeGrafter"/>
</dbReference>
<evidence type="ECO:0000256" key="6">
    <source>
        <dbReference type="ARBA" id="ARBA00023163"/>
    </source>
</evidence>
<evidence type="ECO:0000256" key="4">
    <source>
        <dbReference type="ARBA" id="ARBA00023015"/>
    </source>
</evidence>
<accession>A0A511B343</accession>
<evidence type="ECO:0000313" key="9">
    <source>
        <dbReference type="Proteomes" id="UP000321230"/>
    </source>
</evidence>
<dbReference type="PANTHER" id="PTHR33202">
    <property type="entry name" value="ZINC UPTAKE REGULATION PROTEIN"/>
    <property type="match status" value="1"/>
</dbReference>
<comment type="caution">
    <text evidence="8">The sequence shown here is derived from an EMBL/GenBank/DDBJ whole genome shotgun (WGS) entry which is preliminary data.</text>
</comment>